<sequence length="645" mass="73088">MSPHVHSCFLCGYAIGDHDSPDSWGNRFRILYSVGEEVAVTGVGFVDDPGAVHLIAPLDSGACWDTSESNVPIGVIRQMPVDGRYGFPFHEACWALLGQAYSTEQIPQRRLFEVCRSLPFSIRLDSVTWHHDFGGLISADDDSYPWEDLFVDQELAFASSNPYVVPEIQQLPYSTPTSPDIPKTMSNNAGIFADFPLEVINYIALCLPTNDYLNARLALRSFQPVFYMQQFWASKFRPYADRSWVFESKDWGMACNWLWLYRRTANGSPGMKNRERVWRLVEEVKELLRSEWIQPLSCSITDVSDMRWLKAAGDIRPETSHPYQGFGGGCRQFHEGRVCVPPDQLSQLAFSLIESGNITYITGIRFIFSRGEDARLGYMADQELILGITSLVGFRLAVGSRGIQGIQCILGNDGESPWIGCPDNAPKTKRLWFAEPIADIEAGFDVSLGYKMVSLAAHGCIAPGHNTLRDSAFWYPRVPETGLNLNESGFTARENAMKRYEPICWSLFGGSAGIHLRSLTGISVTTDVGCPRFIEFHYNSEDVPLECRKLGRCTPSDYARTMHFKIDGPGGEVVDSLTICIRRYLHDVKWYYEPGVLESFKVIFYILHWLCLTWLRFRLTMDIRITSRGCRGQRIAPIPFWRRQR</sequence>
<dbReference type="Proteomes" id="UP000813444">
    <property type="component" value="Unassembled WGS sequence"/>
</dbReference>
<name>A0A8K0SFR4_9HYPO</name>
<dbReference type="AlphaFoldDB" id="A0A8K0SFR4"/>
<reference evidence="2" key="1">
    <citation type="journal article" date="2021" name="Nat. Commun.">
        <title>Genetic determinants of endophytism in the Arabidopsis root mycobiome.</title>
        <authorList>
            <person name="Mesny F."/>
            <person name="Miyauchi S."/>
            <person name="Thiergart T."/>
            <person name="Pickel B."/>
            <person name="Atanasova L."/>
            <person name="Karlsson M."/>
            <person name="Huettel B."/>
            <person name="Barry K.W."/>
            <person name="Haridas S."/>
            <person name="Chen C."/>
            <person name="Bauer D."/>
            <person name="Andreopoulos W."/>
            <person name="Pangilinan J."/>
            <person name="LaButti K."/>
            <person name="Riley R."/>
            <person name="Lipzen A."/>
            <person name="Clum A."/>
            <person name="Drula E."/>
            <person name="Henrissat B."/>
            <person name="Kohler A."/>
            <person name="Grigoriev I.V."/>
            <person name="Martin F.M."/>
            <person name="Hacquard S."/>
        </authorList>
    </citation>
    <scope>NUCLEOTIDE SEQUENCE</scope>
    <source>
        <strain evidence="2">MPI-CAGE-CH-0235</strain>
    </source>
</reference>
<comment type="caution">
    <text evidence="2">The sequence shown here is derived from an EMBL/GenBank/DDBJ whole genome shotgun (WGS) entry which is preliminary data.</text>
</comment>
<protein>
    <recommendedName>
        <fullName evidence="1">DUF7600 domain-containing protein</fullName>
    </recommendedName>
</protein>
<feature type="domain" description="DUF7600" evidence="1">
    <location>
        <begin position="301"/>
        <end position="458"/>
    </location>
</feature>
<accession>A0A8K0SFR4</accession>
<dbReference type="Pfam" id="PF24539">
    <property type="entry name" value="DUF7600"/>
    <property type="match status" value="1"/>
</dbReference>
<dbReference type="EMBL" id="JAGPNK010000020">
    <property type="protein sequence ID" value="KAH7304983.1"/>
    <property type="molecule type" value="Genomic_DNA"/>
</dbReference>
<evidence type="ECO:0000313" key="2">
    <source>
        <dbReference type="EMBL" id="KAH7304983.1"/>
    </source>
</evidence>
<evidence type="ECO:0000313" key="3">
    <source>
        <dbReference type="Proteomes" id="UP000813444"/>
    </source>
</evidence>
<evidence type="ECO:0000259" key="1">
    <source>
        <dbReference type="Pfam" id="PF24539"/>
    </source>
</evidence>
<gene>
    <name evidence="2" type="ORF">B0I35DRAFT_400650</name>
</gene>
<dbReference type="OrthoDB" id="5273847at2759"/>
<keyword evidence="3" id="KW-1185">Reference proteome</keyword>
<organism evidence="2 3">
    <name type="scientific">Stachybotrys elegans</name>
    <dbReference type="NCBI Taxonomy" id="80388"/>
    <lineage>
        <taxon>Eukaryota</taxon>
        <taxon>Fungi</taxon>
        <taxon>Dikarya</taxon>
        <taxon>Ascomycota</taxon>
        <taxon>Pezizomycotina</taxon>
        <taxon>Sordariomycetes</taxon>
        <taxon>Hypocreomycetidae</taxon>
        <taxon>Hypocreales</taxon>
        <taxon>Stachybotryaceae</taxon>
        <taxon>Stachybotrys</taxon>
    </lineage>
</organism>
<proteinExistence type="predicted"/>
<dbReference type="InterPro" id="IPR056021">
    <property type="entry name" value="DUF7600"/>
</dbReference>